<dbReference type="EMBL" id="AABDGJ010000016">
    <property type="protein sequence ID" value="EAG6991849.1"/>
    <property type="molecule type" value="Genomic_DNA"/>
</dbReference>
<dbReference type="Gene3D" id="3.40.50.150">
    <property type="entry name" value="Vaccinia Virus protein VP39"/>
    <property type="match status" value="1"/>
</dbReference>
<sequence length="229" mass="26628">MNKEYDNWWLENSNGDQEMEDSHQRGWENVMALIDEKDILNKDILDFGCNQGKFLRLIFDKTPFNRGYGIDIAKNAIHIAKLRVGNYPIHYTQAEDARTLNKSFHTVISTSVLYLIDDLDAHFKMIFDVLHKKGVYYASFADQTNNPSFKFMKEKIDRYGATKMQGKTLTEVVDTLIKNNFSVELIKEYREPSYDVTNYKDFHLSVDDFILSCNSSFLIKAVKKGDFSL</sequence>
<dbReference type="GO" id="GO:0032259">
    <property type="term" value="P:methylation"/>
    <property type="evidence" value="ECO:0007669"/>
    <property type="project" value="UniProtKB-KW"/>
</dbReference>
<organism evidence="1 2">
    <name type="scientific">Listeria monocytogenes</name>
    <dbReference type="NCBI Taxonomy" id="1639"/>
    <lineage>
        <taxon>Bacteria</taxon>
        <taxon>Bacillati</taxon>
        <taxon>Bacillota</taxon>
        <taxon>Bacilli</taxon>
        <taxon>Bacillales</taxon>
        <taxon>Listeriaceae</taxon>
        <taxon>Listeria</taxon>
    </lineage>
</organism>
<keyword evidence="1" id="KW-0808">Transferase</keyword>
<dbReference type="GO" id="GO:0008168">
    <property type="term" value="F:methyltransferase activity"/>
    <property type="evidence" value="ECO:0007669"/>
    <property type="project" value="UniProtKB-KW"/>
</dbReference>
<evidence type="ECO:0000313" key="1">
    <source>
        <dbReference type="EMBL" id="EAG6991849.1"/>
    </source>
</evidence>
<evidence type="ECO:0000313" key="2">
    <source>
        <dbReference type="Proteomes" id="UP000548278"/>
    </source>
</evidence>
<dbReference type="CDD" id="cd02440">
    <property type="entry name" value="AdoMet_MTases"/>
    <property type="match status" value="1"/>
</dbReference>
<gene>
    <name evidence="1" type="ORF">AB917_14760</name>
</gene>
<proteinExistence type="predicted"/>
<dbReference type="AlphaFoldDB" id="A0A9P1ZTZ6"/>
<accession>A0A9P1ZTZ6</accession>
<protein>
    <submittedName>
        <fullName evidence="1">Class I SAM-dependent methyltransferase</fullName>
    </submittedName>
</protein>
<dbReference type="Proteomes" id="UP000548278">
    <property type="component" value="Unassembled WGS sequence"/>
</dbReference>
<dbReference type="SUPFAM" id="SSF53335">
    <property type="entry name" value="S-adenosyl-L-methionine-dependent methyltransferases"/>
    <property type="match status" value="1"/>
</dbReference>
<dbReference type="InterPro" id="IPR029063">
    <property type="entry name" value="SAM-dependent_MTases_sf"/>
</dbReference>
<keyword evidence="1" id="KW-0489">Methyltransferase</keyword>
<reference evidence="1 2" key="1">
    <citation type="submission" date="2019-04" db="EMBL/GenBank/DDBJ databases">
        <authorList>
            <consortium name="GenomeTrakr network: Whole genome sequencing for foodborne pathogen traceback"/>
        </authorList>
    </citation>
    <scope>NUCLEOTIDE SEQUENCE [LARGE SCALE GENOMIC DNA]</scope>
    <source>
        <strain evidence="1 2">CFSAN004300</strain>
    </source>
</reference>
<name>A0A9P1ZTZ6_LISMN</name>
<dbReference type="RefSeq" id="WP_046670887.1">
    <property type="nucleotide sequence ID" value="NZ_CP168867.1"/>
</dbReference>
<comment type="caution">
    <text evidence="1">The sequence shown here is derived from an EMBL/GenBank/DDBJ whole genome shotgun (WGS) entry which is preliminary data.</text>
</comment>
<dbReference type="Pfam" id="PF13489">
    <property type="entry name" value="Methyltransf_23"/>
    <property type="match status" value="1"/>
</dbReference>